<dbReference type="AlphaFoldDB" id="A0A7C5P152"/>
<feature type="domain" description="DUF5615" evidence="1">
    <location>
        <begin position="1"/>
        <end position="96"/>
    </location>
</feature>
<dbReference type="Proteomes" id="UP000886217">
    <property type="component" value="Unassembled WGS sequence"/>
</dbReference>
<proteinExistence type="predicted"/>
<organism evidence="2">
    <name type="scientific">Thermococcus litoralis</name>
    <dbReference type="NCBI Taxonomy" id="2265"/>
    <lineage>
        <taxon>Archaea</taxon>
        <taxon>Methanobacteriati</taxon>
        <taxon>Methanobacteriota</taxon>
        <taxon>Thermococci</taxon>
        <taxon>Thermococcales</taxon>
        <taxon>Thermococcaceae</taxon>
        <taxon>Thermococcus</taxon>
    </lineage>
</organism>
<name>A0A7C5P152_THELI</name>
<protein>
    <recommendedName>
        <fullName evidence="1">DUF5615 domain-containing protein</fullName>
    </recommendedName>
</protein>
<sequence length="104" mass="12220">MRYLLDENVRSHYIKSCKRAQEIRRGLSDKEVLRRARKEERVLVTLDKDFARLQLASRKVTVVLIDIHPPLPWEVTEVFVNNVKIIEENLGKLIIMKKGKVIVL</sequence>
<evidence type="ECO:0000259" key="1">
    <source>
        <dbReference type="Pfam" id="PF18480"/>
    </source>
</evidence>
<gene>
    <name evidence="2" type="ORF">ENL40_01185</name>
</gene>
<reference evidence="2" key="1">
    <citation type="journal article" date="2020" name="mSystems">
        <title>Genome- and Community-Level Interaction Insights into Carbon Utilization and Element Cycling Functions of Hydrothermarchaeota in Hydrothermal Sediment.</title>
        <authorList>
            <person name="Zhou Z."/>
            <person name="Liu Y."/>
            <person name="Xu W."/>
            <person name="Pan J."/>
            <person name="Luo Z.H."/>
            <person name="Li M."/>
        </authorList>
    </citation>
    <scope>NUCLEOTIDE SEQUENCE [LARGE SCALE GENOMIC DNA]</scope>
    <source>
        <strain evidence="2">HyVt-93</strain>
    </source>
</reference>
<comment type="caution">
    <text evidence="2">The sequence shown here is derived from an EMBL/GenBank/DDBJ whole genome shotgun (WGS) entry which is preliminary data.</text>
</comment>
<evidence type="ECO:0000313" key="2">
    <source>
        <dbReference type="EMBL" id="HHI00085.1"/>
    </source>
</evidence>
<dbReference type="Pfam" id="PF18480">
    <property type="entry name" value="DUF5615"/>
    <property type="match status" value="1"/>
</dbReference>
<dbReference type="InterPro" id="IPR041049">
    <property type="entry name" value="DUF5615"/>
</dbReference>
<accession>A0A7C5P152</accession>
<dbReference type="EMBL" id="DRTU01000056">
    <property type="protein sequence ID" value="HHI00085.1"/>
    <property type="molecule type" value="Genomic_DNA"/>
</dbReference>